<name>W0R581_BIBTR</name>
<sequence length="38" mass="4480">MIKIASGLFAKFFTKLTACNVISLFADRKFFRLYRYAQ</sequence>
<evidence type="ECO:0000313" key="1">
    <source>
        <dbReference type="EMBL" id="AHG85916.1"/>
    </source>
</evidence>
<dbReference type="AlphaFoldDB" id="W0R581"/>
<reference evidence="1 2" key="1">
    <citation type="submission" date="2013-12" db="EMBL/GenBank/DDBJ databases">
        <title>Annotation of the Bibersteinia trehalosi USDA-ARS-USMARC-190 complete genome.</title>
        <authorList>
            <person name="Harhay G.P."/>
            <person name="McVey S."/>
            <person name="Clawson M.L."/>
            <person name="Bono J."/>
            <person name="Heaton M.P."/>
            <person name="Chitko-Mckown C.G."/>
            <person name="Harhay D.M."/>
            <person name="Smith T.P.L."/>
        </authorList>
    </citation>
    <scope>NUCLEOTIDE SEQUENCE [LARGE SCALE GENOMIC DNA]</scope>
    <source>
        <strain evidence="1 2">USDA-ARS-USMARC-190</strain>
    </source>
</reference>
<accession>W0R581</accession>
<dbReference type="Proteomes" id="UP000019086">
    <property type="component" value="Chromosome"/>
</dbReference>
<gene>
    <name evidence="1" type="ORF">F544_6850</name>
</gene>
<protein>
    <submittedName>
        <fullName evidence="1">Uncharacterized protein</fullName>
    </submittedName>
</protein>
<organism evidence="1 2">
    <name type="scientific">Bibersteinia trehalosi USDA-ARS-USMARC-190</name>
    <dbReference type="NCBI Taxonomy" id="1263832"/>
    <lineage>
        <taxon>Bacteria</taxon>
        <taxon>Pseudomonadati</taxon>
        <taxon>Pseudomonadota</taxon>
        <taxon>Gammaproteobacteria</taxon>
        <taxon>Pasteurellales</taxon>
        <taxon>Pasteurellaceae</taxon>
        <taxon>Bibersteinia</taxon>
    </lineage>
</organism>
<dbReference type="HOGENOM" id="CLU_3325037_0_0_6"/>
<evidence type="ECO:0000313" key="2">
    <source>
        <dbReference type="Proteomes" id="UP000019086"/>
    </source>
</evidence>
<proteinExistence type="predicted"/>
<dbReference type="KEGG" id="btra:F544_6850"/>
<dbReference type="EMBL" id="CP006956">
    <property type="protein sequence ID" value="AHG85916.1"/>
    <property type="molecule type" value="Genomic_DNA"/>
</dbReference>
<dbReference type="PATRIC" id="fig|1263832.3.peg.681"/>